<organism evidence="2 3">
    <name type="scientific">Thermomonospora curvata (strain ATCC 19995 / DSM 43183 / JCM 3096 / KCTC 9072 / NBRC 15933 / NCIMB 10081 / Henssen B9)</name>
    <dbReference type="NCBI Taxonomy" id="471852"/>
    <lineage>
        <taxon>Bacteria</taxon>
        <taxon>Bacillati</taxon>
        <taxon>Actinomycetota</taxon>
        <taxon>Actinomycetes</taxon>
        <taxon>Streptosporangiales</taxon>
        <taxon>Thermomonosporaceae</taxon>
        <taxon>Thermomonospora</taxon>
    </lineage>
</organism>
<dbReference type="STRING" id="471852.Tcur_4708"/>
<keyword evidence="3" id="KW-1185">Reference proteome</keyword>
<protein>
    <recommendedName>
        <fullName evidence="1">Suppressor of fused-like domain-containing protein</fullName>
    </recommendedName>
</protein>
<proteinExistence type="predicted"/>
<dbReference type="HOGENOM" id="CLU_2467992_0_0_11"/>
<dbReference type="Proteomes" id="UP000001918">
    <property type="component" value="Chromosome"/>
</dbReference>
<dbReference type="InterPro" id="IPR020941">
    <property type="entry name" value="SUFU-like_domain"/>
</dbReference>
<evidence type="ECO:0000313" key="3">
    <source>
        <dbReference type="Proteomes" id="UP000001918"/>
    </source>
</evidence>
<evidence type="ECO:0000313" key="2">
    <source>
        <dbReference type="EMBL" id="ACZ00230.1"/>
    </source>
</evidence>
<name>D1A6D1_THECD</name>
<gene>
    <name evidence="2" type="ordered locus">Tcur_4708</name>
</gene>
<reference evidence="2 3" key="1">
    <citation type="journal article" date="2011" name="Stand. Genomic Sci.">
        <title>Complete genome sequence of Thermomonospora curvata type strain (B9).</title>
        <authorList>
            <person name="Chertkov O."/>
            <person name="Sikorski J."/>
            <person name="Nolan M."/>
            <person name="Lapidus A."/>
            <person name="Lucas S."/>
            <person name="Del Rio T.G."/>
            <person name="Tice H."/>
            <person name="Cheng J.F."/>
            <person name="Goodwin L."/>
            <person name="Pitluck S."/>
            <person name="Liolios K."/>
            <person name="Ivanova N."/>
            <person name="Mavromatis K."/>
            <person name="Mikhailova N."/>
            <person name="Ovchinnikova G."/>
            <person name="Pati A."/>
            <person name="Chen A."/>
            <person name="Palaniappan K."/>
            <person name="Djao O.D."/>
            <person name="Land M."/>
            <person name="Hauser L."/>
            <person name="Chang Y.J."/>
            <person name="Jeffries C.D."/>
            <person name="Brettin T."/>
            <person name="Han C."/>
            <person name="Detter J.C."/>
            <person name="Rohde M."/>
            <person name="Goker M."/>
            <person name="Woyke T."/>
            <person name="Bristow J."/>
            <person name="Eisen J.A."/>
            <person name="Markowitz V."/>
            <person name="Hugenholtz P."/>
            <person name="Klenk H.P."/>
            <person name="Kyrpides N.C."/>
        </authorList>
    </citation>
    <scope>NUCLEOTIDE SEQUENCE [LARGE SCALE GENOMIC DNA]</scope>
    <source>
        <strain evidence="3">ATCC 19995 / DSM 43183 / JCM 3096 / KCTC 9072 / NBRC 15933 / NCIMB 10081 / Henssen B9</strain>
    </source>
</reference>
<dbReference type="AlphaFoldDB" id="D1A6D1"/>
<dbReference type="EMBL" id="CP001738">
    <property type="protein sequence ID" value="ACZ00230.1"/>
    <property type="molecule type" value="Genomic_DNA"/>
</dbReference>
<dbReference type="Pfam" id="PF05076">
    <property type="entry name" value="SUFU"/>
    <property type="match status" value="1"/>
</dbReference>
<accession>D1A6D1</accession>
<dbReference type="KEGG" id="tcu:Tcur_4708"/>
<dbReference type="OrthoDB" id="8479146at2"/>
<sequence length="88" mass="9877">MVEASTADRRMAREVVRVFQGRPEVSRFLWDQPPQTLRLPGKTVAWLQAIPISTAELEYARANGSEALEDLLEQQKADAVGLLRESVL</sequence>
<evidence type="ECO:0000259" key="1">
    <source>
        <dbReference type="Pfam" id="PF05076"/>
    </source>
</evidence>
<feature type="domain" description="Suppressor of fused-like" evidence="1">
    <location>
        <begin position="31"/>
        <end position="79"/>
    </location>
</feature>
<dbReference type="RefSeq" id="WP_012855011.1">
    <property type="nucleotide sequence ID" value="NC_013510.1"/>
</dbReference>